<evidence type="ECO:0000256" key="1">
    <source>
        <dbReference type="SAM" id="Coils"/>
    </source>
</evidence>
<name>A0ABY4CRT4_9BACL</name>
<feature type="coiled-coil region" evidence="1">
    <location>
        <begin position="177"/>
        <end position="204"/>
    </location>
</feature>
<dbReference type="RefSeq" id="WP_347437267.1">
    <property type="nucleotide sequence ID" value="NZ_CP089291.1"/>
</dbReference>
<protein>
    <submittedName>
        <fullName evidence="2">Uncharacterized protein</fullName>
    </submittedName>
</protein>
<dbReference type="Proteomes" id="UP000830167">
    <property type="component" value="Chromosome"/>
</dbReference>
<keyword evidence="3" id="KW-1185">Reference proteome</keyword>
<dbReference type="EMBL" id="CP089291">
    <property type="protein sequence ID" value="UOF90570.1"/>
    <property type="molecule type" value="Genomic_DNA"/>
</dbReference>
<organism evidence="2 3">
    <name type="scientific">Fodinisporobacter ferrooxydans</name>
    <dbReference type="NCBI Taxonomy" id="2901836"/>
    <lineage>
        <taxon>Bacteria</taxon>
        <taxon>Bacillati</taxon>
        <taxon>Bacillota</taxon>
        <taxon>Bacilli</taxon>
        <taxon>Bacillales</taxon>
        <taxon>Alicyclobacillaceae</taxon>
        <taxon>Fodinisporobacter</taxon>
    </lineage>
</organism>
<reference evidence="2" key="1">
    <citation type="submission" date="2021-12" db="EMBL/GenBank/DDBJ databases">
        <title>Alicyclobacillaceae gen. nov., sp. nov., isolated from chalcocite enrichment system.</title>
        <authorList>
            <person name="Jiang Z."/>
        </authorList>
    </citation>
    <scope>NUCLEOTIDE SEQUENCE</scope>
    <source>
        <strain evidence="2">MYW30-H2</strain>
    </source>
</reference>
<evidence type="ECO:0000313" key="3">
    <source>
        <dbReference type="Proteomes" id="UP000830167"/>
    </source>
</evidence>
<sequence length="217" mass="24247">MKQYLHEAIAEDNTSGAEYFLASIVQDAVIHECFETEDDENLKKMAHRAARLAINSVHESMGINSFIVCETVRGVIHGLVALGGDPTIMTREAIRGFCMEAQQTGLPFHDVTRGIHVGIRMTARDLGIDEEQLFSLVSEELSKSMSQEEQLIPSDLPTTPASLQISATIHPMESDTKNAVIESLDQLEQEVEVLINKTLSARRKRPYLRYKHGKVKE</sequence>
<accession>A0ABY4CRT4</accession>
<evidence type="ECO:0000313" key="2">
    <source>
        <dbReference type="EMBL" id="UOF90570.1"/>
    </source>
</evidence>
<keyword evidence="1" id="KW-0175">Coiled coil</keyword>
<proteinExistence type="predicted"/>
<gene>
    <name evidence="2" type="ORF">LSG31_22385</name>
</gene>